<dbReference type="SUPFAM" id="SSF54637">
    <property type="entry name" value="Thioesterase/thiol ester dehydrase-isomerase"/>
    <property type="match status" value="1"/>
</dbReference>
<gene>
    <name evidence="2" type="ORF">SAMN05216452_1105</name>
</gene>
<dbReference type="Proteomes" id="UP000199064">
    <property type="component" value="Unassembled WGS sequence"/>
</dbReference>
<protein>
    <submittedName>
        <fullName evidence="2">Acyl dehydratase</fullName>
    </submittedName>
</protein>
<dbReference type="EMBL" id="FNSL01000001">
    <property type="protein sequence ID" value="SEB42425.1"/>
    <property type="molecule type" value="Genomic_DNA"/>
</dbReference>
<organism evidence="2 3">
    <name type="scientific">Nitratireductor aquibiodomus</name>
    <dbReference type="NCBI Taxonomy" id="204799"/>
    <lineage>
        <taxon>Bacteria</taxon>
        <taxon>Pseudomonadati</taxon>
        <taxon>Pseudomonadota</taxon>
        <taxon>Alphaproteobacteria</taxon>
        <taxon>Hyphomicrobiales</taxon>
        <taxon>Phyllobacteriaceae</taxon>
        <taxon>Nitratireductor</taxon>
    </lineage>
</organism>
<proteinExistence type="predicted"/>
<feature type="domain" description="MaoC-like" evidence="1">
    <location>
        <begin position="18"/>
        <end position="66"/>
    </location>
</feature>
<accession>A0A1H4J8N5</accession>
<evidence type="ECO:0000259" key="1">
    <source>
        <dbReference type="Pfam" id="PF01575"/>
    </source>
</evidence>
<reference evidence="3" key="1">
    <citation type="submission" date="2016-10" db="EMBL/GenBank/DDBJ databases">
        <authorList>
            <person name="Varghese N."/>
            <person name="Submissions S."/>
        </authorList>
    </citation>
    <scope>NUCLEOTIDE SEQUENCE [LARGE SCALE GENOMIC DNA]</scope>
    <source>
        <strain evidence="3">ES.061</strain>
    </source>
</reference>
<dbReference type="AlphaFoldDB" id="A0A1H4J8N5"/>
<keyword evidence="3" id="KW-1185">Reference proteome</keyword>
<sequence>MSLDRFLRLGETIVLGTHTFTAEEIIAFGRAFDPQPFHTDAEAARDSVFGRLCASGWHTCAMWMRYNLIGIERDAFGPWEGPDEKPEFGPSPGFSNLKWLKPVYEGDTITFTRAVTGHRPLASRPGWHLVTLAAAAHRDDGEPVMSFENGVLMKTG</sequence>
<dbReference type="CDD" id="cd03454">
    <property type="entry name" value="YdeM"/>
    <property type="match status" value="1"/>
</dbReference>
<dbReference type="InterPro" id="IPR029069">
    <property type="entry name" value="HotDog_dom_sf"/>
</dbReference>
<evidence type="ECO:0000313" key="2">
    <source>
        <dbReference type="EMBL" id="SEB42425.1"/>
    </source>
</evidence>
<dbReference type="Gene3D" id="3.10.129.10">
    <property type="entry name" value="Hotdog Thioesterase"/>
    <property type="match status" value="1"/>
</dbReference>
<dbReference type="Pfam" id="PF01575">
    <property type="entry name" value="MaoC_dehydratas"/>
    <property type="match status" value="1"/>
</dbReference>
<dbReference type="RefSeq" id="WP_090327310.1">
    <property type="nucleotide sequence ID" value="NZ_FNSL01000001.1"/>
</dbReference>
<name>A0A1H4J8N5_9HYPH</name>
<evidence type="ECO:0000313" key="3">
    <source>
        <dbReference type="Proteomes" id="UP000199064"/>
    </source>
</evidence>
<dbReference type="InterPro" id="IPR002539">
    <property type="entry name" value="MaoC-like_dom"/>
</dbReference>